<name>A0A1H6A2G9_9ACTN</name>
<reference evidence="1 2" key="1">
    <citation type="submission" date="2016-10" db="EMBL/GenBank/DDBJ databases">
        <authorList>
            <person name="de Groot N.N."/>
        </authorList>
    </citation>
    <scope>NUCLEOTIDE SEQUENCE [LARGE SCALE GENOMIC DNA]</scope>
    <source>
        <strain evidence="1 2">CGMCC 4.7037</strain>
    </source>
</reference>
<evidence type="ECO:0000313" key="2">
    <source>
        <dbReference type="Proteomes" id="UP000236732"/>
    </source>
</evidence>
<dbReference type="EMBL" id="FNVT01000002">
    <property type="protein sequence ID" value="SEG42928.1"/>
    <property type="molecule type" value="Genomic_DNA"/>
</dbReference>
<evidence type="ECO:0000313" key="1">
    <source>
        <dbReference type="EMBL" id="SEG42928.1"/>
    </source>
</evidence>
<gene>
    <name evidence="1" type="ORF">SAMN05444920_102999</name>
</gene>
<keyword evidence="2" id="KW-1185">Reference proteome</keyword>
<sequence length="283" mass="29827">MASGEWRVASGEWRVASGEAGGGGRFRLRLVSVTGTCGQRLSATLANGVPAAGLGRPFWTVPLGGVSGWWFATAVSGGVFGLRLWAALCDGVAGWWCSGRRSPMAGPGSVRAAVSDGGFGRRFRVVVRNGGFRMAPSDGGFGRWYSTAVSDGAFGWPVWVALRDRVAGRWFRMVLEGGARQRRARCRLGVAIRDGVAGGWFATALPDGASLVSVPPGGASPRRFRLLAPAVVRLTVLGGAFGRRFQAAFPGGGSTRRFSAEPLMAFSWSGVMGCSVRSVTRRR</sequence>
<dbReference type="Proteomes" id="UP000236732">
    <property type="component" value="Unassembled WGS sequence"/>
</dbReference>
<accession>A0A1H6A2G9</accession>
<dbReference type="AlphaFoldDB" id="A0A1H6A2G9"/>
<proteinExistence type="predicted"/>
<protein>
    <submittedName>
        <fullName evidence="1">Uncharacterized protein</fullName>
    </submittedName>
</protein>
<organism evidence="1 2">
    <name type="scientific">Nonomuraea solani</name>
    <dbReference type="NCBI Taxonomy" id="1144553"/>
    <lineage>
        <taxon>Bacteria</taxon>
        <taxon>Bacillati</taxon>
        <taxon>Actinomycetota</taxon>
        <taxon>Actinomycetes</taxon>
        <taxon>Streptosporangiales</taxon>
        <taxon>Streptosporangiaceae</taxon>
        <taxon>Nonomuraea</taxon>
    </lineage>
</organism>